<feature type="transmembrane region" description="Helical" evidence="1">
    <location>
        <begin position="64"/>
        <end position="83"/>
    </location>
</feature>
<evidence type="ECO:0000313" key="3">
    <source>
        <dbReference type="Proteomes" id="UP000628669"/>
    </source>
</evidence>
<feature type="transmembrane region" description="Helical" evidence="1">
    <location>
        <begin position="38"/>
        <end position="58"/>
    </location>
</feature>
<feature type="transmembrane region" description="Helical" evidence="1">
    <location>
        <begin position="6"/>
        <end position="26"/>
    </location>
</feature>
<dbReference type="EMBL" id="JAENHK010000007">
    <property type="protein sequence ID" value="MBK1895614.1"/>
    <property type="molecule type" value="Genomic_DNA"/>
</dbReference>
<name>A0ABS1FT63_9FLAO</name>
<evidence type="ECO:0008006" key="4">
    <source>
        <dbReference type="Google" id="ProtNLM"/>
    </source>
</evidence>
<keyword evidence="3" id="KW-1185">Reference proteome</keyword>
<proteinExistence type="predicted"/>
<keyword evidence="1" id="KW-1133">Transmembrane helix</keyword>
<evidence type="ECO:0000256" key="1">
    <source>
        <dbReference type="SAM" id="Phobius"/>
    </source>
</evidence>
<keyword evidence="1" id="KW-0812">Transmembrane</keyword>
<keyword evidence="1" id="KW-0472">Membrane</keyword>
<reference evidence="3" key="1">
    <citation type="submission" date="2021-01" db="EMBL/GenBank/DDBJ databases">
        <title>Genome public.</title>
        <authorList>
            <person name="Liu C."/>
            <person name="Sun Q."/>
        </authorList>
    </citation>
    <scope>NUCLEOTIDE SEQUENCE [LARGE SCALE GENOMIC DNA]</scope>
    <source>
        <strain evidence="3">YIM B02567</strain>
    </source>
</reference>
<dbReference type="RefSeq" id="WP_200244724.1">
    <property type="nucleotide sequence ID" value="NZ_JAENHK010000007.1"/>
</dbReference>
<protein>
    <recommendedName>
        <fullName evidence="4">DUF2306 domain-containing protein</fullName>
    </recommendedName>
</protein>
<organism evidence="2 3">
    <name type="scientific">Chryseobacterium paridis</name>
    <dbReference type="NCBI Taxonomy" id="2800328"/>
    <lineage>
        <taxon>Bacteria</taxon>
        <taxon>Pseudomonadati</taxon>
        <taxon>Bacteroidota</taxon>
        <taxon>Flavobacteriia</taxon>
        <taxon>Flavobacteriales</taxon>
        <taxon>Weeksellaceae</taxon>
        <taxon>Chryseobacterium group</taxon>
        <taxon>Chryseobacterium</taxon>
    </lineage>
</organism>
<feature type="transmembrane region" description="Helical" evidence="1">
    <location>
        <begin position="90"/>
        <end position="107"/>
    </location>
</feature>
<comment type="caution">
    <text evidence="2">The sequence shown here is derived from an EMBL/GenBank/DDBJ whole genome shotgun (WGS) entry which is preliminary data.</text>
</comment>
<sequence length="109" mass="12274">MILFNIVLALHFIAFLIFIIQLAILFPQENKMLHKRNILIGVTILITGILLVVLKYPHINLYKIIPKSFLFLGVSIFCGIYSGKNVPTKVFYLLFGMAILAGLIGIIKT</sequence>
<dbReference type="Proteomes" id="UP000628669">
    <property type="component" value="Unassembled WGS sequence"/>
</dbReference>
<gene>
    <name evidence="2" type="ORF">JHL15_07640</name>
</gene>
<evidence type="ECO:0000313" key="2">
    <source>
        <dbReference type="EMBL" id="MBK1895614.1"/>
    </source>
</evidence>
<accession>A0ABS1FT63</accession>